<accession>A0A6C0HEW4</accession>
<evidence type="ECO:0000313" key="2">
    <source>
        <dbReference type="EMBL" id="QHT78553.1"/>
    </source>
</evidence>
<keyword evidence="1" id="KW-0812">Transmembrane</keyword>
<keyword evidence="1" id="KW-0472">Membrane</keyword>
<name>A0A6C0HEW4_9ZZZZ</name>
<dbReference type="AlphaFoldDB" id="A0A6C0HEW4"/>
<organism evidence="2">
    <name type="scientific">viral metagenome</name>
    <dbReference type="NCBI Taxonomy" id="1070528"/>
    <lineage>
        <taxon>unclassified sequences</taxon>
        <taxon>metagenomes</taxon>
        <taxon>organismal metagenomes</taxon>
    </lineage>
</organism>
<evidence type="ECO:0000256" key="1">
    <source>
        <dbReference type="SAM" id="Phobius"/>
    </source>
</evidence>
<keyword evidence="1" id="KW-1133">Transmembrane helix</keyword>
<sequence>MDIQIVYIVIIILLIIFCIGLYYKILALKNKKPILVNTNITFTSVTSPIEVNFLAMLDENDNILNNVNDNDGPIKILFNGTLLFKNNIKINLVTKGIPKKLVLLGNMDATISISNNFTTINDSVKILPGEWKTINL</sequence>
<feature type="transmembrane region" description="Helical" evidence="1">
    <location>
        <begin position="6"/>
        <end position="23"/>
    </location>
</feature>
<proteinExistence type="predicted"/>
<dbReference type="EMBL" id="MN739934">
    <property type="protein sequence ID" value="QHT78553.1"/>
    <property type="molecule type" value="Genomic_DNA"/>
</dbReference>
<protein>
    <submittedName>
        <fullName evidence="2">Uncharacterized protein</fullName>
    </submittedName>
</protein>
<reference evidence="2" key="1">
    <citation type="journal article" date="2020" name="Nature">
        <title>Giant virus diversity and host interactions through global metagenomics.</title>
        <authorList>
            <person name="Schulz F."/>
            <person name="Roux S."/>
            <person name="Paez-Espino D."/>
            <person name="Jungbluth S."/>
            <person name="Walsh D.A."/>
            <person name="Denef V.J."/>
            <person name="McMahon K.D."/>
            <person name="Konstantinidis K.T."/>
            <person name="Eloe-Fadrosh E.A."/>
            <person name="Kyrpides N.C."/>
            <person name="Woyke T."/>
        </authorList>
    </citation>
    <scope>NUCLEOTIDE SEQUENCE</scope>
    <source>
        <strain evidence="2">GVMAG-M-3300023179-92</strain>
    </source>
</reference>